<organism evidence="1 2">
    <name type="scientific">Niastella yeongjuensis</name>
    <dbReference type="NCBI Taxonomy" id="354355"/>
    <lineage>
        <taxon>Bacteria</taxon>
        <taxon>Pseudomonadati</taxon>
        <taxon>Bacteroidota</taxon>
        <taxon>Chitinophagia</taxon>
        <taxon>Chitinophagales</taxon>
        <taxon>Chitinophagaceae</taxon>
        <taxon>Niastella</taxon>
    </lineage>
</organism>
<protein>
    <submittedName>
        <fullName evidence="1">Uncharacterized protein</fullName>
    </submittedName>
</protein>
<reference evidence="2" key="1">
    <citation type="submission" date="2016-04" db="EMBL/GenBank/DDBJ databases">
        <authorList>
            <person name="Chen L."/>
            <person name="Zhuang W."/>
            <person name="Wang G."/>
        </authorList>
    </citation>
    <scope>NUCLEOTIDE SEQUENCE [LARGE SCALE GENOMIC DNA]</scope>
    <source>
        <strain evidence="2">17621</strain>
    </source>
</reference>
<dbReference type="AlphaFoldDB" id="A0A1V9F0X3"/>
<evidence type="ECO:0000313" key="2">
    <source>
        <dbReference type="Proteomes" id="UP000192610"/>
    </source>
</evidence>
<evidence type="ECO:0000313" key="1">
    <source>
        <dbReference type="EMBL" id="OQP51997.1"/>
    </source>
</evidence>
<dbReference type="EMBL" id="LVXG01000009">
    <property type="protein sequence ID" value="OQP51997.1"/>
    <property type="molecule type" value="Genomic_DNA"/>
</dbReference>
<sequence>MVVMYVIPLVLHRQDSQKIVLVDKIHEVGGMKQEERRTLTFRAFLFPASYLLFQPHSQTRAIL</sequence>
<name>A0A1V9F0X3_9BACT</name>
<comment type="caution">
    <text evidence="1">The sequence shown here is derived from an EMBL/GenBank/DDBJ whole genome shotgun (WGS) entry which is preliminary data.</text>
</comment>
<accession>A0A1V9F0X3</accession>
<proteinExistence type="predicted"/>
<gene>
    <name evidence="1" type="ORF">A4H97_25610</name>
</gene>
<dbReference type="Proteomes" id="UP000192610">
    <property type="component" value="Unassembled WGS sequence"/>
</dbReference>
<keyword evidence="2" id="KW-1185">Reference proteome</keyword>